<gene>
    <name evidence="2" type="ORF">Q6294_32190</name>
</gene>
<feature type="non-terminal residue" evidence="2">
    <location>
        <position position="83"/>
    </location>
</feature>
<proteinExistence type="predicted"/>
<reference evidence="2" key="1">
    <citation type="submission" date="2023-07" db="EMBL/GenBank/DDBJ databases">
        <authorList>
            <person name="Peng Z."/>
        </authorList>
    </citation>
    <scope>NUCLEOTIDE SEQUENCE</scope>
    <source>
        <strain evidence="2">KP219</strain>
    </source>
</reference>
<evidence type="ECO:0008006" key="4">
    <source>
        <dbReference type="Google" id="ProtNLM"/>
    </source>
</evidence>
<feature type="compositionally biased region" description="Acidic residues" evidence="1">
    <location>
        <begin position="36"/>
        <end position="50"/>
    </location>
</feature>
<dbReference type="EMBL" id="JAUUIA010000969">
    <property type="protein sequence ID" value="MDP0971605.1"/>
    <property type="molecule type" value="Genomic_DNA"/>
</dbReference>
<feature type="region of interest" description="Disordered" evidence="1">
    <location>
        <begin position="1"/>
        <end position="55"/>
    </location>
</feature>
<protein>
    <recommendedName>
        <fullName evidence="4">Signal recognition particle-docking protein FtsY</fullName>
    </recommendedName>
</protein>
<sequence length="83" mass="9291">TEKVVEQQITVEQVEETEAEETTAEIQVKKPREAEEVPAEETVIEPEPSLEEATSVGVPDTLLASYPITLTFPFNSAYLQEFH</sequence>
<evidence type="ECO:0000313" key="2">
    <source>
        <dbReference type="EMBL" id="MDP0971605.1"/>
    </source>
</evidence>
<feature type="compositionally biased region" description="Low complexity" evidence="1">
    <location>
        <begin position="1"/>
        <end position="12"/>
    </location>
</feature>
<dbReference type="AlphaFoldDB" id="A0AAW8AR40"/>
<evidence type="ECO:0000256" key="1">
    <source>
        <dbReference type="SAM" id="MobiDB-lite"/>
    </source>
</evidence>
<comment type="caution">
    <text evidence="2">The sequence shown here is derived from an EMBL/GenBank/DDBJ whole genome shotgun (WGS) entry which is preliminary data.</text>
</comment>
<evidence type="ECO:0000313" key="3">
    <source>
        <dbReference type="Proteomes" id="UP001244490"/>
    </source>
</evidence>
<dbReference type="Proteomes" id="UP001244490">
    <property type="component" value="Unassembled WGS sequence"/>
</dbReference>
<feature type="non-terminal residue" evidence="2">
    <location>
        <position position="1"/>
    </location>
</feature>
<dbReference type="RefSeq" id="WP_305202645.1">
    <property type="nucleotide sequence ID" value="NZ_JAUUIA010000969.1"/>
</dbReference>
<accession>A0AAW8AR40</accession>
<name>A0AAW8AR40_KLEPN</name>
<organism evidence="2 3">
    <name type="scientific">Klebsiella pneumoniae</name>
    <dbReference type="NCBI Taxonomy" id="573"/>
    <lineage>
        <taxon>Bacteria</taxon>
        <taxon>Pseudomonadati</taxon>
        <taxon>Pseudomonadota</taxon>
        <taxon>Gammaproteobacteria</taxon>
        <taxon>Enterobacterales</taxon>
        <taxon>Enterobacteriaceae</taxon>
        <taxon>Klebsiella/Raoultella group</taxon>
        <taxon>Klebsiella</taxon>
        <taxon>Klebsiella pneumoniae complex</taxon>
    </lineage>
</organism>
<feature type="compositionally biased region" description="Acidic residues" evidence="1">
    <location>
        <begin position="13"/>
        <end position="23"/>
    </location>
</feature>